<dbReference type="GO" id="GO:0005886">
    <property type="term" value="C:plasma membrane"/>
    <property type="evidence" value="ECO:0007669"/>
    <property type="project" value="UniProtKB-SubCell"/>
</dbReference>
<evidence type="ECO:0000256" key="15">
    <source>
        <dbReference type="PROSITE-ProRule" id="PRU10141"/>
    </source>
</evidence>
<evidence type="ECO:0000313" key="20">
    <source>
        <dbReference type="Proteomes" id="UP000525565"/>
    </source>
</evidence>
<keyword evidence="10 15" id="KW-0067">ATP-binding</keyword>
<dbReference type="Pfam" id="PF12474">
    <property type="entry name" value="PKK"/>
    <property type="match status" value="2"/>
</dbReference>
<keyword evidence="20" id="KW-1185">Reference proteome</keyword>
<gene>
    <name evidence="19" type="primary">Stk10</name>
    <name evidence="19" type="ORF">ASASCU_R04015</name>
</gene>
<dbReference type="Pfam" id="PF00069">
    <property type="entry name" value="Pkinase"/>
    <property type="match status" value="1"/>
</dbReference>
<protein>
    <recommendedName>
        <fullName evidence="3">non-specific serine/threonine protein kinase</fullName>
        <ecNumber evidence="3">2.7.11.1</ecNumber>
    </recommendedName>
</protein>
<dbReference type="InterPro" id="IPR011009">
    <property type="entry name" value="Kinase-like_dom_sf"/>
</dbReference>
<keyword evidence="8 15" id="KW-0547">Nucleotide-binding</keyword>
<dbReference type="AlphaFoldDB" id="A0A7K7L0Y1"/>
<feature type="compositionally biased region" description="Polar residues" evidence="17">
    <location>
        <begin position="398"/>
        <end position="410"/>
    </location>
</feature>
<accession>A0A7K7L0Y1</accession>
<dbReference type="GO" id="GO:0005524">
    <property type="term" value="F:ATP binding"/>
    <property type="evidence" value="ECO:0007669"/>
    <property type="project" value="UniProtKB-UniRule"/>
</dbReference>
<dbReference type="PANTHER" id="PTHR46538:SF2">
    <property type="entry name" value="NON-SPECIFIC SERINE_THREONINE PROTEIN KINASE"/>
    <property type="match status" value="1"/>
</dbReference>
<comment type="subcellular location">
    <subcellularLocation>
        <location evidence="1">Cell membrane</location>
        <topology evidence="1">Peripheral membrane protein</topology>
    </subcellularLocation>
</comment>
<name>A0A7K7L0Y1_9AVES</name>
<dbReference type="Gene3D" id="3.30.200.20">
    <property type="entry name" value="Phosphorylase Kinase, domain 1"/>
    <property type="match status" value="1"/>
</dbReference>
<comment type="similarity">
    <text evidence="2">Belongs to the protein kinase superfamily. STE Ser/Thr protein kinase family. STE20 subfamily.</text>
</comment>
<evidence type="ECO:0000256" key="3">
    <source>
        <dbReference type="ARBA" id="ARBA00012513"/>
    </source>
</evidence>
<dbReference type="InterPro" id="IPR008271">
    <property type="entry name" value="Ser/Thr_kinase_AS"/>
</dbReference>
<dbReference type="SUPFAM" id="SSF56112">
    <property type="entry name" value="Protein kinase-like (PK-like)"/>
    <property type="match status" value="1"/>
</dbReference>
<keyword evidence="5" id="KW-0723">Serine/threonine-protein kinase</keyword>
<evidence type="ECO:0000256" key="4">
    <source>
        <dbReference type="ARBA" id="ARBA00022475"/>
    </source>
</evidence>
<feature type="region of interest" description="Disordered" evidence="17">
    <location>
        <begin position="1206"/>
        <end position="1235"/>
    </location>
</feature>
<evidence type="ECO:0000256" key="9">
    <source>
        <dbReference type="ARBA" id="ARBA00022777"/>
    </source>
</evidence>
<evidence type="ECO:0000256" key="17">
    <source>
        <dbReference type="SAM" id="MobiDB-lite"/>
    </source>
</evidence>
<dbReference type="PROSITE" id="PS50011">
    <property type="entry name" value="PROTEIN_KINASE_DOM"/>
    <property type="match status" value="1"/>
</dbReference>
<dbReference type="PANTHER" id="PTHR46538">
    <property type="entry name" value="PROTEIN KINASE DOMAIN-CONTAINING PROTEIN"/>
    <property type="match status" value="1"/>
</dbReference>
<dbReference type="InterPro" id="IPR000719">
    <property type="entry name" value="Prot_kinase_dom"/>
</dbReference>
<evidence type="ECO:0000256" key="7">
    <source>
        <dbReference type="ARBA" id="ARBA00022679"/>
    </source>
</evidence>
<evidence type="ECO:0000256" key="13">
    <source>
        <dbReference type="ARBA" id="ARBA00047899"/>
    </source>
</evidence>
<keyword evidence="11" id="KW-0472">Membrane</keyword>
<feature type="compositionally biased region" description="Basic and acidic residues" evidence="17">
    <location>
        <begin position="1102"/>
        <end position="1128"/>
    </location>
</feature>
<evidence type="ECO:0000256" key="8">
    <source>
        <dbReference type="ARBA" id="ARBA00022741"/>
    </source>
</evidence>
<dbReference type="EC" id="2.7.11.1" evidence="3"/>
<evidence type="ECO:0000256" key="11">
    <source>
        <dbReference type="ARBA" id="ARBA00023136"/>
    </source>
</evidence>
<dbReference type="InterPro" id="IPR042743">
    <property type="entry name" value="STK10_STKc"/>
</dbReference>
<dbReference type="PROSITE" id="PS00108">
    <property type="entry name" value="PROTEIN_KINASE_ST"/>
    <property type="match status" value="1"/>
</dbReference>
<feature type="compositionally biased region" description="Acidic residues" evidence="17">
    <location>
        <begin position="315"/>
        <end position="331"/>
    </location>
</feature>
<evidence type="ECO:0000256" key="16">
    <source>
        <dbReference type="SAM" id="Coils"/>
    </source>
</evidence>
<reference evidence="19 20" key="1">
    <citation type="submission" date="2019-09" db="EMBL/GenBank/DDBJ databases">
        <title>Bird 10,000 Genomes (B10K) Project - Family phase.</title>
        <authorList>
            <person name="Zhang G."/>
        </authorList>
    </citation>
    <scope>NUCLEOTIDE SEQUENCE [LARGE SCALE GENOMIC DNA]</scope>
    <source>
        <strain evidence="19">OUT-0051</strain>
        <tissue evidence="19">Kidney</tissue>
    </source>
</reference>
<dbReference type="GO" id="GO:0004674">
    <property type="term" value="F:protein serine/threonine kinase activity"/>
    <property type="evidence" value="ECO:0007669"/>
    <property type="project" value="UniProtKB-KW"/>
</dbReference>
<dbReference type="FunFam" id="1.10.510.10:FF:000081">
    <property type="entry name" value="STE20-like serine/threonine-protein kinase"/>
    <property type="match status" value="1"/>
</dbReference>
<feature type="non-terminal residue" evidence="19">
    <location>
        <position position="1235"/>
    </location>
</feature>
<keyword evidence="7" id="KW-0808">Transferase</keyword>
<dbReference type="Gene3D" id="1.10.510.10">
    <property type="entry name" value="Transferase(Phosphotransferase) domain 1"/>
    <property type="match status" value="1"/>
</dbReference>
<feature type="region of interest" description="Disordered" evidence="17">
    <location>
        <begin position="1176"/>
        <end position="1195"/>
    </location>
</feature>
<proteinExistence type="inferred from homology"/>
<keyword evidence="6" id="KW-0597">Phosphoprotein</keyword>
<evidence type="ECO:0000313" key="19">
    <source>
        <dbReference type="EMBL" id="NWZ24202.1"/>
    </source>
</evidence>
<comment type="catalytic activity">
    <reaction evidence="13">
        <text>L-threonyl-[protein] + ATP = O-phospho-L-threonyl-[protein] + ADP + H(+)</text>
        <dbReference type="Rhea" id="RHEA:46608"/>
        <dbReference type="Rhea" id="RHEA-COMP:11060"/>
        <dbReference type="Rhea" id="RHEA-COMP:11605"/>
        <dbReference type="ChEBI" id="CHEBI:15378"/>
        <dbReference type="ChEBI" id="CHEBI:30013"/>
        <dbReference type="ChEBI" id="CHEBI:30616"/>
        <dbReference type="ChEBI" id="CHEBI:61977"/>
        <dbReference type="ChEBI" id="CHEBI:456216"/>
        <dbReference type="EC" id="2.7.11.1"/>
    </reaction>
</comment>
<sequence>MAFANFRRILRLSTFEKRRSKEYEHVRRDLDPGEVWEVVGELGDGAFGKVYKAKNKETGALAAAKVIETKSEDELEDYMVEIEILATCDHRHIVKLLGAFYWDGKLWIMIEFCPGGAVDATMLELDRGLTEPQIQVICRQMLEALHYLHSKKIIHRDLKAGNVLLTQDGDIKLADFGVSAKNMKTLQKRDSFIGTPYWMAPEVVMCETMKDTPYDYKADIWSLGITLIEMAQIEPPHHELNPMRVLLKIAKSDPPTLSCPSKWSLEFRDFLKTALDKNPETRPSAAQLLEHPFVSKVTSNRALRELVAEAKAEVMEEIEDSRDEAEDDDSSESASPPGKHKRDPSEVSQLSFDGEKPPDSSSPKTVNGPVGTGKETANGQGGKAPDEGLSSDNDKLVNNHSTKALVSSAPSGPEDGKATSGKPDIISQPVQLGNSTEGDKKPKSGSRERSSIADRPESSHLENFTEEKLTNGSLDSSAPFPGSRSKGDSDSGSTSASESMDLTISLSADLSLNRESGSISLKVRLVGRGGFYSRYLDFDSLTAGGESELPLVCHVPGLGAGTVGEHGGWMTAEGPGTSPLTPEHGAKGAPDAPRCREQAYLGWCLSQLLQPAVHLAWFVLFGFCKGFLEAGNACEPEPARSAWLRGRGKIIQMIFADLQEKKCRQLEGAEHVSRVVLGCSLGLSHSTPPFAGSSLGACFGHCRLVGNSCAVLSICNGHQQKNERIWGSLSPFYPCAFRVGLHSLMGRPWLPCTCGSDGPGGLKGNTASIIWGAASWPLSFLFCQTQDSRMHNKTLKRTRKFVVDGVEVSVTTSKIISEDEKKDEEMRFLRQELRELRLLQKEEHRNQAQLNSKHQLQIEQMLRRFEQEMTAKKKFYDTELENLERQQKQQIEKMEQDHSLRRREEAKRIRLEQERDHVKFMEQLKQMKKEVKNEVEKMPRQQRKESMKVKMDDFAQKKQTMEQEFLAKQKEDLELAMKNITAQNKKEICDKERECLNKKQQLMRDREACIWDLEEHQQQEKHQLVKQQLKDQYFLQRHELLRKHEKEREQMQRYNQRMVEQLKVRQQQEKARLPKIQRSEGKTRMAMYKKSLHIHSSGSASEQREKIKQFAQQEEKRQKAERLHQQQKHETQMKDMLAQCESNTNELQQLQNEKCHLLIEHETQKLKSLDENHNQHMKEWRDKLRPRKKALEDELNQKKREQEMFFKLSEEADEQTPASPTKHAKFIPFSSTESS</sequence>
<feature type="binding site" evidence="15">
    <location>
        <position position="65"/>
    </location>
    <ligand>
        <name>ATP</name>
        <dbReference type="ChEBI" id="CHEBI:30616"/>
    </ligand>
</feature>
<feature type="domain" description="Protein kinase" evidence="18">
    <location>
        <begin position="36"/>
        <end position="294"/>
    </location>
</feature>
<feature type="region of interest" description="Disordered" evidence="17">
    <location>
        <begin position="314"/>
        <end position="498"/>
    </location>
</feature>
<dbReference type="FunFam" id="3.30.200.20:FF:000120">
    <property type="entry name" value="STE20-like serine/threonine-protein kinase"/>
    <property type="match status" value="1"/>
</dbReference>
<dbReference type="InterPro" id="IPR022165">
    <property type="entry name" value="PKK"/>
</dbReference>
<comment type="caution">
    <text evidence="19">The sequence shown here is derived from an EMBL/GenBank/DDBJ whole genome shotgun (WGS) entry which is preliminary data.</text>
</comment>
<organism evidence="19 20">
    <name type="scientific">Asarcornis scutulata</name>
    <dbReference type="NCBI Taxonomy" id="75869"/>
    <lineage>
        <taxon>Eukaryota</taxon>
        <taxon>Metazoa</taxon>
        <taxon>Chordata</taxon>
        <taxon>Craniata</taxon>
        <taxon>Vertebrata</taxon>
        <taxon>Euteleostomi</taxon>
        <taxon>Archelosauria</taxon>
        <taxon>Archosauria</taxon>
        <taxon>Dinosauria</taxon>
        <taxon>Saurischia</taxon>
        <taxon>Theropoda</taxon>
        <taxon>Coelurosauria</taxon>
        <taxon>Aves</taxon>
        <taxon>Neognathae</taxon>
        <taxon>Galloanserae</taxon>
        <taxon>Anseriformes</taxon>
        <taxon>Anatidae</taxon>
        <taxon>Anatinae</taxon>
        <taxon>Asarcornis</taxon>
    </lineage>
</organism>
<evidence type="ECO:0000256" key="5">
    <source>
        <dbReference type="ARBA" id="ARBA00022527"/>
    </source>
</evidence>
<dbReference type="Proteomes" id="UP000525565">
    <property type="component" value="Unassembled WGS sequence"/>
</dbReference>
<dbReference type="PROSITE" id="PS00107">
    <property type="entry name" value="PROTEIN_KINASE_ATP"/>
    <property type="match status" value="1"/>
</dbReference>
<dbReference type="EMBL" id="VZSO01000113">
    <property type="protein sequence ID" value="NWZ24202.1"/>
    <property type="molecule type" value="Genomic_DNA"/>
</dbReference>
<evidence type="ECO:0000259" key="18">
    <source>
        <dbReference type="PROSITE" id="PS50011"/>
    </source>
</evidence>
<dbReference type="InterPro" id="IPR051585">
    <property type="entry name" value="STE20_Ser/Thr_Kinases"/>
</dbReference>
<evidence type="ECO:0000256" key="12">
    <source>
        <dbReference type="ARBA" id="ARBA00023306"/>
    </source>
</evidence>
<keyword evidence="12" id="KW-0131">Cell cycle</keyword>
<feature type="non-terminal residue" evidence="19">
    <location>
        <position position="1"/>
    </location>
</feature>
<evidence type="ECO:0000256" key="1">
    <source>
        <dbReference type="ARBA" id="ARBA00004202"/>
    </source>
</evidence>
<evidence type="ECO:0000256" key="14">
    <source>
        <dbReference type="ARBA" id="ARBA00048679"/>
    </source>
</evidence>
<evidence type="ECO:0000256" key="6">
    <source>
        <dbReference type="ARBA" id="ARBA00022553"/>
    </source>
</evidence>
<keyword evidence="16" id="KW-0175">Coiled coil</keyword>
<keyword evidence="9 19" id="KW-0418">Kinase</keyword>
<dbReference type="CDD" id="cd06644">
    <property type="entry name" value="STKc_STK10"/>
    <property type="match status" value="1"/>
</dbReference>
<dbReference type="SMART" id="SM00220">
    <property type="entry name" value="S_TKc"/>
    <property type="match status" value="1"/>
</dbReference>
<evidence type="ECO:0000256" key="2">
    <source>
        <dbReference type="ARBA" id="ARBA00008874"/>
    </source>
</evidence>
<feature type="compositionally biased region" description="Basic and acidic residues" evidence="17">
    <location>
        <begin position="437"/>
        <end position="469"/>
    </location>
</feature>
<keyword evidence="4" id="KW-1003">Cell membrane</keyword>
<comment type="catalytic activity">
    <reaction evidence="14">
        <text>L-seryl-[protein] + ATP = O-phospho-L-seryl-[protein] + ADP + H(+)</text>
        <dbReference type="Rhea" id="RHEA:17989"/>
        <dbReference type="Rhea" id="RHEA-COMP:9863"/>
        <dbReference type="Rhea" id="RHEA-COMP:11604"/>
        <dbReference type="ChEBI" id="CHEBI:15378"/>
        <dbReference type="ChEBI" id="CHEBI:29999"/>
        <dbReference type="ChEBI" id="CHEBI:30616"/>
        <dbReference type="ChEBI" id="CHEBI:83421"/>
        <dbReference type="ChEBI" id="CHEBI:456216"/>
        <dbReference type="EC" id="2.7.11.1"/>
    </reaction>
</comment>
<feature type="coiled-coil region" evidence="16">
    <location>
        <begin position="819"/>
        <end position="986"/>
    </location>
</feature>
<evidence type="ECO:0000256" key="10">
    <source>
        <dbReference type="ARBA" id="ARBA00022840"/>
    </source>
</evidence>
<dbReference type="InterPro" id="IPR017441">
    <property type="entry name" value="Protein_kinase_ATP_BS"/>
</dbReference>
<feature type="region of interest" description="Disordered" evidence="17">
    <location>
        <begin position="1093"/>
        <end position="1128"/>
    </location>
</feature>